<accession>A0A6J5ULA7</accession>
<gene>
    <name evidence="2" type="ORF">CURHAP_LOCUS25974</name>
</gene>
<evidence type="ECO:0000313" key="2">
    <source>
        <dbReference type="EMBL" id="CAB4276742.1"/>
    </source>
</evidence>
<proteinExistence type="predicted"/>
<dbReference type="EMBL" id="CAEKDK010000004">
    <property type="protein sequence ID" value="CAB4276742.1"/>
    <property type="molecule type" value="Genomic_DNA"/>
</dbReference>
<feature type="compositionally biased region" description="Basic and acidic residues" evidence="1">
    <location>
        <begin position="1"/>
        <end position="12"/>
    </location>
</feature>
<sequence length="125" mass="13845">MMSVKSDHEWRPLKHPNKTDISPLRQHVPEQQCLGPNQIAGAAHTVEVIRDGQDLFLEVQSLDLSTECYFTTRVPQGVFGNLEKVCAFLWNQRLAVADIAGEALNVLVLEDAGAMSQAPGGWPFF</sequence>
<dbReference type="Proteomes" id="UP000507222">
    <property type="component" value="Unassembled WGS sequence"/>
</dbReference>
<evidence type="ECO:0000256" key="1">
    <source>
        <dbReference type="SAM" id="MobiDB-lite"/>
    </source>
</evidence>
<protein>
    <submittedName>
        <fullName evidence="2">Uncharacterized protein</fullName>
    </submittedName>
</protein>
<name>A0A6J5ULA7_PRUAR</name>
<reference evidence="2 3" key="1">
    <citation type="submission" date="2020-05" db="EMBL/GenBank/DDBJ databases">
        <authorList>
            <person name="Campoy J."/>
            <person name="Schneeberger K."/>
            <person name="Spophaly S."/>
        </authorList>
    </citation>
    <scope>NUCLEOTIDE SEQUENCE [LARGE SCALE GENOMIC DNA]</scope>
    <source>
        <strain evidence="2">PruArmRojPasFocal</strain>
    </source>
</reference>
<dbReference type="AlphaFoldDB" id="A0A6J5ULA7"/>
<organism evidence="2 3">
    <name type="scientific">Prunus armeniaca</name>
    <name type="common">Apricot</name>
    <name type="synonym">Armeniaca vulgaris</name>
    <dbReference type="NCBI Taxonomy" id="36596"/>
    <lineage>
        <taxon>Eukaryota</taxon>
        <taxon>Viridiplantae</taxon>
        <taxon>Streptophyta</taxon>
        <taxon>Embryophyta</taxon>
        <taxon>Tracheophyta</taxon>
        <taxon>Spermatophyta</taxon>
        <taxon>Magnoliopsida</taxon>
        <taxon>eudicotyledons</taxon>
        <taxon>Gunneridae</taxon>
        <taxon>Pentapetalae</taxon>
        <taxon>rosids</taxon>
        <taxon>fabids</taxon>
        <taxon>Rosales</taxon>
        <taxon>Rosaceae</taxon>
        <taxon>Amygdaloideae</taxon>
        <taxon>Amygdaleae</taxon>
        <taxon>Prunus</taxon>
    </lineage>
</organism>
<evidence type="ECO:0000313" key="3">
    <source>
        <dbReference type="Proteomes" id="UP000507222"/>
    </source>
</evidence>
<feature type="region of interest" description="Disordered" evidence="1">
    <location>
        <begin position="1"/>
        <end position="25"/>
    </location>
</feature>